<organism evidence="1 2">
    <name type="scientific">Sphingobium ummariense RL-3</name>
    <dbReference type="NCBI Taxonomy" id="1346791"/>
    <lineage>
        <taxon>Bacteria</taxon>
        <taxon>Pseudomonadati</taxon>
        <taxon>Pseudomonadota</taxon>
        <taxon>Alphaproteobacteria</taxon>
        <taxon>Sphingomonadales</taxon>
        <taxon>Sphingomonadaceae</taxon>
        <taxon>Sphingobium</taxon>
    </lineage>
</organism>
<accession>T0IRN8</accession>
<comment type="caution">
    <text evidence="1">The sequence shown here is derived from an EMBL/GenBank/DDBJ whole genome shotgun (WGS) entry which is preliminary data.</text>
</comment>
<gene>
    <name evidence="1" type="ORF">M529_14475</name>
</gene>
<dbReference type="Proteomes" id="UP000015523">
    <property type="component" value="Unassembled WGS sequence"/>
</dbReference>
<proteinExistence type="predicted"/>
<reference evidence="1 2" key="1">
    <citation type="journal article" date="2013" name="Genome Announc.">
        <title>Draft Genome Sequence of Sphingobium ummariense Strain RL-3, a Hexachlorocyclohexane-Degrading Bacterium.</title>
        <authorList>
            <person name="Kohli P."/>
            <person name="Dua A."/>
            <person name="Sangwan N."/>
            <person name="Oldach P."/>
            <person name="Khurana J.P."/>
            <person name="Lal R."/>
        </authorList>
    </citation>
    <scope>NUCLEOTIDE SEQUENCE [LARGE SCALE GENOMIC DNA]</scope>
    <source>
        <strain evidence="1 2">RL-3</strain>
    </source>
</reference>
<dbReference type="PATRIC" id="fig|1346791.3.peg.2784"/>
<name>T0IRN8_9SPHN</name>
<keyword evidence="2" id="KW-1185">Reference proteome</keyword>
<sequence length="95" mass="10799">MFEGRCLALFLAPSRDAIETRRIALPHYEAQWREYATIFERICLACAEEVAERQEKIGGTVGEAMADLTRDDPADLLARVMDRARAPLKEKLYQG</sequence>
<dbReference type="AlphaFoldDB" id="T0IRN8"/>
<evidence type="ECO:0000313" key="2">
    <source>
        <dbReference type="Proteomes" id="UP000015523"/>
    </source>
</evidence>
<protein>
    <submittedName>
        <fullName evidence="1">Uncharacterized protein</fullName>
    </submittedName>
</protein>
<evidence type="ECO:0000313" key="1">
    <source>
        <dbReference type="EMBL" id="EQB31520.1"/>
    </source>
</evidence>
<dbReference type="EMBL" id="AUWY01000100">
    <property type="protein sequence ID" value="EQB31520.1"/>
    <property type="molecule type" value="Genomic_DNA"/>
</dbReference>